<dbReference type="Pfam" id="PF12724">
    <property type="entry name" value="Flavodoxin_5"/>
    <property type="match status" value="1"/>
</dbReference>
<dbReference type="EC" id="1.3.5.3" evidence="7"/>
<dbReference type="UniPathway" id="UPA00251">
    <property type="reaction ID" value="UER00324"/>
</dbReference>
<keyword evidence="10" id="KW-1185">Reference proteome</keyword>
<dbReference type="EMBL" id="FOUT01000009">
    <property type="protein sequence ID" value="SFN27578.1"/>
    <property type="molecule type" value="Genomic_DNA"/>
</dbReference>
<accession>A0A1I4XNW1</accession>
<dbReference type="GO" id="GO:0004729">
    <property type="term" value="F:oxygen-dependent protoporphyrinogen oxidase activity"/>
    <property type="evidence" value="ECO:0007669"/>
    <property type="project" value="InterPro"/>
</dbReference>
<keyword evidence="4 7" id="KW-0560">Oxidoreductase</keyword>
<evidence type="ECO:0000256" key="1">
    <source>
        <dbReference type="ARBA" id="ARBA00022630"/>
    </source>
</evidence>
<evidence type="ECO:0000259" key="8">
    <source>
        <dbReference type="PROSITE" id="PS50902"/>
    </source>
</evidence>
<name>A0A1I4XNW1_9FLAO</name>
<gene>
    <name evidence="7" type="primary">hemG</name>
    <name evidence="9" type="ORF">SAMN05444143_10978</name>
</gene>
<proteinExistence type="inferred from homology"/>
<dbReference type="PANTHER" id="PTHR38030:SF2">
    <property type="entry name" value="PROTOPORPHYRINOGEN IX DEHYDROGENASE [QUINONE]"/>
    <property type="match status" value="1"/>
</dbReference>
<keyword evidence="7" id="KW-1003">Cell membrane</keyword>
<dbReference type="SUPFAM" id="SSF52218">
    <property type="entry name" value="Flavoproteins"/>
    <property type="match status" value="1"/>
</dbReference>
<dbReference type="InterPro" id="IPR026816">
    <property type="entry name" value="Flavodoxin_dom"/>
</dbReference>
<keyword evidence="5" id="KW-0472">Membrane</keyword>
<feature type="domain" description="Flavodoxin-like" evidence="8">
    <location>
        <begin position="11"/>
        <end position="181"/>
    </location>
</feature>
<dbReference type="HAMAP" id="MF_00853">
    <property type="entry name" value="HemG"/>
    <property type="match status" value="1"/>
</dbReference>
<dbReference type="GO" id="GO:0010181">
    <property type="term" value="F:FMN binding"/>
    <property type="evidence" value="ECO:0007669"/>
    <property type="project" value="UniProtKB-UniRule"/>
</dbReference>
<keyword evidence="3 7" id="KW-0547">Nucleotide-binding</keyword>
<dbReference type="InterPro" id="IPR029039">
    <property type="entry name" value="Flavoprotein-like_sf"/>
</dbReference>
<dbReference type="eggNOG" id="COG4635">
    <property type="taxonomic scope" value="Bacteria"/>
</dbReference>
<dbReference type="InterPro" id="IPR044264">
    <property type="entry name" value="HemG"/>
</dbReference>
<comment type="catalytic activity">
    <reaction evidence="7">
        <text>protoporphyrinogen IX + 3 a menaquinone = protoporphyrin IX + 3 a menaquinol</text>
        <dbReference type="Rhea" id="RHEA:27409"/>
        <dbReference type="Rhea" id="RHEA-COMP:9537"/>
        <dbReference type="Rhea" id="RHEA-COMP:9539"/>
        <dbReference type="ChEBI" id="CHEBI:16374"/>
        <dbReference type="ChEBI" id="CHEBI:18151"/>
        <dbReference type="ChEBI" id="CHEBI:57306"/>
        <dbReference type="ChEBI" id="CHEBI:57307"/>
        <dbReference type="EC" id="1.3.5.3"/>
    </reaction>
</comment>
<comment type="catalytic activity">
    <reaction evidence="7">
        <text>protoporphyrinogen IX + 3 a ubiquinone = protoporphyrin IX + 3 a ubiquinol</text>
        <dbReference type="Rhea" id="RHEA:63936"/>
        <dbReference type="Rhea" id="RHEA-COMP:9565"/>
        <dbReference type="Rhea" id="RHEA-COMP:9566"/>
        <dbReference type="ChEBI" id="CHEBI:16389"/>
        <dbReference type="ChEBI" id="CHEBI:17976"/>
        <dbReference type="ChEBI" id="CHEBI:57306"/>
        <dbReference type="ChEBI" id="CHEBI:57307"/>
    </reaction>
</comment>
<dbReference type="GO" id="GO:0006782">
    <property type="term" value="P:protoporphyrinogen IX biosynthetic process"/>
    <property type="evidence" value="ECO:0007669"/>
    <property type="project" value="UniProtKB-UniRule"/>
</dbReference>
<dbReference type="InterPro" id="IPR052200">
    <property type="entry name" value="Protoporphyrinogen_IX_DH"/>
</dbReference>
<comment type="cofactor">
    <cofactor evidence="7">
        <name>FMN</name>
        <dbReference type="ChEBI" id="CHEBI:58210"/>
    </cofactor>
    <text evidence="7">Binds 1 FMN non-covalently per subunit.</text>
</comment>
<dbReference type="GO" id="GO:0005886">
    <property type="term" value="C:plasma membrane"/>
    <property type="evidence" value="ECO:0007669"/>
    <property type="project" value="UniProtKB-SubCell"/>
</dbReference>
<evidence type="ECO:0000256" key="5">
    <source>
        <dbReference type="ARBA" id="ARBA00023136"/>
    </source>
</evidence>
<dbReference type="PANTHER" id="PTHR38030">
    <property type="entry name" value="PROTOPORPHYRINOGEN IX DEHYDROGENASE [MENAQUINONE]"/>
    <property type="match status" value="1"/>
</dbReference>
<comment type="pathway">
    <text evidence="7">Porphyrin-containing compound metabolism; protoporphyrin-IX biosynthesis; protoporphyrin-IX from protoporphyrinogen-IX: step 1/1.</text>
</comment>
<dbReference type="InterPro" id="IPR008254">
    <property type="entry name" value="Flavodoxin/NO_synth"/>
</dbReference>
<dbReference type="AlphaFoldDB" id="A0A1I4XNW1"/>
<comment type="catalytic activity">
    <reaction evidence="7">
        <text>protoporphyrinogen IX + 3 a quinone = protoporphyrin IX + 3 a quinol</text>
        <dbReference type="Rhea" id="RHEA:65032"/>
        <dbReference type="ChEBI" id="CHEBI:24646"/>
        <dbReference type="ChEBI" id="CHEBI:57306"/>
        <dbReference type="ChEBI" id="CHEBI:57307"/>
        <dbReference type="ChEBI" id="CHEBI:132124"/>
        <dbReference type="EC" id="1.3.5.3"/>
    </reaction>
</comment>
<dbReference type="PROSITE" id="PS50902">
    <property type="entry name" value="FLAVODOXIN_LIKE"/>
    <property type="match status" value="1"/>
</dbReference>
<dbReference type="GO" id="GO:0070819">
    <property type="term" value="F:menaquinone-dependent protoporphyrinogen oxidase activity"/>
    <property type="evidence" value="ECO:0007669"/>
    <property type="project" value="UniProtKB-UniRule"/>
</dbReference>
<evidence type="ECO:0000256" key="2">
    <source>
        <dbReference type="ARBA" id="ARBA00022643"/>
    </source>
</evidence>
<evidence type="ECO:0000313" key="9">
    <source>
        <dbReference type="EMBL" id="SFN27578.1"/>
    </source>
</evidence>
<keyword evidence="1 7" id="KW-0285">Flavoprotein</keyword>
<comment type="similarity">
    <text evidence="7">Belongs to the HemG family.</text>
</comment>
<dbReference type="RefSeq" id="WP_035717502.1">
    <property type="nucleotide sequence ID" value="NZ_CBCRUM010000006.1"/>
</dbReference>
<evidence type="ECO:0000313" key="10">
    <source>
        <dbReference type="Proteomes" id="UP000182961"/>
    </source>
</evidence>
<dbReference type="Gene3D" id="3.40.50.360">
    <property type="match status" value="1"/>
</dbReference>
<organism evidence="9 10">
    <name type="scientific">Flavobacterium succinicans</name>
    <dbReference type="NCBI Taxonomy" id="29536"/>
    <lineage>
        <taxon>Bacteria</taxon>
        <taxon>Pseudomonadati</taxon>
        <taxon>Bacteroidota</taxon>
        <taxon>Flavobacteriia</taxon>
        <taxon>Flavobacteriales</taxon>
        <taxon>Flavobacteriaceae</taxon>
        <taxon>Flavobacterium</taxon>
    </lineage>
</organism>
<sequence>MDEKHKKATQILIIFASVDGMTQRICESIARVLQQDQSSVTLVSVDEYDAEIADFDKVLIASSIRYGKHHSKITTFIQDNATLLNAKKSAFISVNLVARKIEKRTADTNPYVIKFLKNISWKPARVAVFAGKLDYPHYGFWDRIMIQLIMRLTKGPTDPKTVIEYTDWDQVDAFARSFSEW</sequence>
<evidence type="ECO:0000256" key="7">
    <source>
        <dbReference type="HAMAP-Rule" id="MF_00853"/>
    </source>
</evidence>
<evidence type="ECO:0000256" key="3">
    <source>
        <dbReference type="ARBA" id="ARBA00022741"/>
    </source>
</evidence>
<dbReference type="NCBIfam" id="NF008316">
    <property type="entry name" value="PRK11104.1"/>
    <property type="match status" value="1"/>
</dbReference>
<dbReference type="Proteomes" id="UP000182961">
    <property type="component" value="Unassembled WGS sequence"/>
</dbReference>
<keyword evidence="2 7" id="KW-0288">FMN</keyword>
<evidence type="ECO:0000256" key="6">
    <source>
        <dbReference type="ARBA" id="ARBA00023244"/>
    </source>
</evidence>
<keyword evidence="6 7" id="KW-0627">Porphyrin biosynthesis</keyword>
<protein>
    <recommendedName>
        <fullName evidence="7">Protoporphyrinogen IX dehydrogenase [quinone]</fullName>
        <ecNumber evidence="7">1.3.5.3</ecNumber>
    </recommendedName>
    <alternativeName>
        <fullName evidence="7">Protoporphyrinogen IX dehydrogenase [menaquinone]</fullName>
    </alternativeName>
    <alternativeName>
        <fullName evidence="7">Protoporphyrinogen IX dehydrogenase [ubiquinone]</fullName>
    </alternativeName>
    <alternativeName>
        <fullName evidence="7">Protoporphyrinogen oxidase</fullName>
        <shortName evidence="7">PPO</shortName>
    </alternativeName>
</protein>
<reference evidence="10" key="1">
    <citation type="submission" date="2016-10" db="EMBL/GenBank/DDBJ databases">
        <authorList>
            <person name="Varghese N."/>
            <person name="Submissions S."/>
        </authorList>
    </citation>
    <scope>NUCLEOTIDE SEQUENCE [LARGE SCALE GENOMIC DNA]</scope>
    <source>
        <strain evidence="10">DSM 4002</strain>
    </source>
</reference>
<comment type="subcellular location">
    <subcellularLocation>
        <location evidence="7">Cell membrane</location>
        <topology evidence="7">Peripheral membrane protein</topology>
    </subcellularLocation>
</comment>
<evidence type="ECO:0000256" key="4">
    <source>
        <dbReference type="ARBA" id="ARBA00023002"/>
    </source>
</evidence>
<comment type="function">
    <text evidence="7">Catalyzes the 6-electron oxidation of protoporphyrinogen IX to form protoporphyrin IX; under anaerobic conditions uses menaquinone as an electron acceptor, under aerobic conditions uses ubiquinone as an electron acceptor.</text>
</comment>